<comment type="cofactor">
    <cofactor evidence="9">
        <name>Zn(2+)</name>
        <dbReference type="ChEBI" id="CHEBI:29105"/>
    </cofactor>
    <text evidence="9">Binds 1 zinc ion.</text>
</comment>
<keyword evidence="11" id="KW-1185">Reference proteome</keyword>
<evidence type="ECO:0000256" key="7">
    <source>
        <dbReference type="ARBA" id="ARBA00022801"/>
    </source>
</evidence>
<feature type="binding site" evidence="9">
    <location>
        <position position="125"/>
    </location>
    <ligand>
        <name>Zn(2+)</name>
        <dbReference type="ChEBI" id="CHEBI:29105"/>
        <note>catalytic</note>
    </ligand>
</feature>
<dbReference type="GO" id="GO:0006508">
    <property type="term" value="P:proteolysis"/>
    <property type="evidence" value="ECO:0007669"/>
    <property type="project" value="UniProtKB-KW"/>
</dbReference>
<keyword evidence="7 9" id="KW-0378">Hydrolase</keyword>
<evidence type="ECO:0000256" key="4">
    <source>
        <dbReference type="ARBA" id="ARBA00022722"/>
    </source>
</evidence>
<protein>
    <recommendedName>
        <fullName evidence="9">Endoribonuclease YbeY</fullName>
        <ecNumber evidence="9">3.1.-.-</ecNumber>
    </recommendedName>
</protein>
<dbReference type="PANTHER" id="PTHR46986:SF1">
    <property type="entry name" value="ENDORIBONUCLEASE YBEY, CHLOROPLASTIC"/>
    <property type="match status" value="1"/>
</dbReference>
<sequence>MEIDESLLEKININFNFEYLDENFTFETEFEAIVANLMQEFDIKKVVEVDVSFVDEETIQTYNRTYRGKDKPTDILSFDFGKDEFYEKLPYLPLGELILCPPIIQKQAAEFNHSLKREYCYLFAHGLIHLMGYDHELEVERQQMNALVDKIFLPLKITRE</sequence>
<dbReference type="GO" id="GO:0008270">
    <property type="term" value="F:zinc ion binding"/>
    <property type="evidence" value="ECO:0007669"/>
    <property type="project" value="UniProtKB-UniRule"/>
</dbReference>
<comment type="function">
    <text evidence="9">Single strand-specific metallo-endoribonuclease involved in late-stage 70S ribosome quality control and in maturation of the 3' terminus of the 16S rRNA.</text>
</comment>
<comment type="subcellular location">
    <subcellularLocation>
        <location evidence="9">Cytoplasm</location>
    </subcellularLocation>
</comment>
<dbReference type="RefSeq" id="WP_129622877.1">
    <property type="nucleotide sequence ID" value="NZ_LR215043.1"/>
</dbReference>
<dbReference type="KEGG" id="mcob:NCTC10184_00245"/>
<dbReference type="EC" id="3.1.-.-" evidence="9"/>
<proteinExistence type="inferred from homology"/>
<dbReference type="GO" id="GO:0004521">
    <property type="term" value="F:RNA endonuclease activity"/>
    <property type="evidence" value="ECO:0007669"/>
    <property type="project" value="UniProtKB-UniRule"/>
</dbReference>
<keyword evidence="5 9" id="KW-0479">Metal-binding</keyword>
<evidence type="ECO:0000256" key="1">
    <source>
        <dbReference type="ARBA" id="ARBA00010875"/>
    </source>
</evidence>
<keyword evidence="4 9" id="KW-0540">Nuclease</keyword>
<gene>
    <name evidence="9" type="primary">ybeY</name>
    <name evidence="10" type="ORF">NCTC10184_00245</name>
</gene>
<feature type="binding site" evidence="9">
    <location>
        <position position="129"/>
    </location>
    <ligand>
        <name>Zn(2+)</name>
        <dbReference type="ChEBI" id="CHEBI:29105"/>
        <note>catalytic</note>
    </ligand>
</feature>
<dbReference type="InterPro" id="IPR023091">
    <property type="entry name" value="MetalPrtase_cat_dom_sf_prd"/>
</dbReference>
<evidence type="ECO:0000256" key="5">
    <source>
        <dbReference type="ARBA" id="ARBA00022723"/>
    </source>
</evidence>
<dbReference type="GO" id="GO:0005737">
    <property type="term" value="C:cytoplasm"/>
    <property type="evidence" value="ECO:0007669"/>
    <property type="project" value="UniProtKB-SubCell"/>
</dbReference>
<dbReference type="Pfam" id="PF02130">
    <property type="entry name" value="YbeY"/>
    <property type="match status" value="1"/>
</dbReference>
<evidence type="ECO:0000256" key="9">
    <source>
        <dbReference type="HAMAP-Rule" id="MF_00009"/>
    </source>
</evidence>
<reference evidence="10 11" key="1">
    <citation type="submission" date="2019-01" db="EMBL/GenBank/DDBJ databases">
        <authorList>
            <consortium name="Pathogen Informatics"/>
        </authorList>
    </citation>
    <scope>NUCLEOTIDE SEQUENCE [LARGE SCALE GENOMIC DNA]</scope>
    <source>
        <strain evidence="10 11">NCTC10184</strain>
    </source>
</reference>
<evidence type="ECO:0000313" key="10">
    <source>
        <dbReference type="EMBL" id="VEU78026.1"/>
    </source>
</evidence>
<dbReference type="Gene3D" id="3.40.390.30">
    <property type="entry name" value="Metalloproteases ('zincins'), catalytic domain"/>
    <property type="match status" value="1"/>
</dbReference>
<keyword evidence="10" id="KW-0482">Metalloprotease</keyword>
<dbReference type="PANTHER" id="PTHR46986">
    <property type="entry name" value="ENDORIBONUCLEASE YBEY, CHLOROPLASTIC"/>
    <property type="match status" value="1"/>
</dbReference>
<dbReference type="InterPro" id="IPR002036">
    <property type="entry name" value="YbeY"/>
</dbReference>
<feature type="binding site" evidence="9">
    <location>
        <position position="135"/>
    </location>
    <ligand>
        <name>Zn(2+)</name>
        <dbReference type="ChEBI" id="CHEBI:29105"/>
        <note>catalytic</note>
    </ligand>
</feature>
<evidence type="ECO:0000313" key="11">
    <source>
        <dbReference type="Proteomes" id="UP000290876"/>
    </source>
</evidence>
<evidence type="ECO:0000256" key="3">
    <source>
        <dbReference type="ARBA" id="ARBA00022552"/>
    </source>
</evidence>
<accession>A0A449BAH2</accession>
<keyword evidence="2 9" id="KW-0690">Ribosome biogenesis</keyword>
<dbReference type="AlphaFoldDB" id="A0A449BAH2"/>
<keyword evidence="9" id="KW-0963">Cytoplasm</keyword>
<evidence type="ECO:0000256" key="6">
    <source>
        <dbReference type="ARBA" id="ARBA00022759"/>
    </source>
</evidence>
<evidence type="ECO:0000256" key="8">
    <source>
        <dbReference type="ARBA" id="ARBA00022833"/>
    </source>
</evidence>
<dbReference type="GO" id="GO:0006364">
    <property type="term" value="P:rRNA processing"/>
    <property type="evidence" value="ECO:0007669"/>
    <property type="project" value="UniProtKB-UniRule"/>
</dbReference>
<comment type="similarity">
    <text evidence="1 9">Belongs to the endoribonuclease YbeY family.</text>
</comment>
<dbReference type="OrthoDB" id="9807740at2"/>
<dbReference type="Proteomes" id="UP000290876">
    <property type="component" value="Chromosome"/>
</dbReference>
<evidence type="ECO:0000256" key="2">
    <source>
        <dbReference type="ARBA" id="ARBA00022517"/>
    </source>
</evidence>
<dbReference type="NCBIfam" id="TIGR00043">
    <property type="entry name" value="rRNA maturation RNase YbeY"/>
    <property type="match status" value="1"/>
</dbReference>
<dbReference type="EMBL" id="LR215043">
    <property type="protein sequence ID" value="VEU78026.1"/>
    <property type="molecule type" value="Genomic_DNA"/>
</dbReference>
<dbReference type="GO" id="GO:0004222">
    <property type="term" value="F:metalloendopeptidase activity"/>
    <property type="evidence" value="ECO:0007669"/>
    <property type="project" value="InterPro"/>
</dbReference>
<keyword evidence="3 9" id="KW-0698">rRNA processing</keyword>
<name>A0A449BAH2_9BACT</name>
<dbReference type="SUPFAM" id="SSF55486">
    <property type="entry name" value="Metalloproteases ('zincins'), catalytic domain"/>
    <property type="match status" value="1"/>
</dbReference>
<keyword evidence="6 9" id="KW-0255">Endonuclease</keyword>
<dbReference type="HAMAP" id="MF_00009">
    <property type="entry name" value="Endoribonucl_YbeY"/>
    <property type="match status" value="1"/>
</dbReference>
<organism evidence="10 11">
    <name type="scientific">Mycoplasmopsis columbinasalis</name>
    <dbReference type="NCBI Taxonomy" id="114880"/>
    <lineage>
        <taxon>Bacteria</taxon>
        <taxon>Bacillati</taxon>
        <taxon>Mycoplasmatota</taxon>
        <taxon>Mycoplasmoidales</taxon>
        <taxon>Metamycoplasmataceae</taxon>
        <taxon>Mycoplasmopsis</taxon>
    </lineage>
</organism>
<keyword evidence="10" id="KW-0645">Protease</keyword>
<keyword evidence="8 9" id="KW-0862">Zinc</keyword>